<accession>A0A7J7LEJ7</accession>
<proteinExistence type="predicted"/>
<keyword evidence="2" id="KW-1185">Reference proteome</keyword>
<dbReference type="EMBL" id="JACGCM010002332">
    <property type="protein sequence ID" value="KAF6141076.1"/>
    <property type="molecule type" value="Genomic_DNA"/>
</dbReference>
<reference evidence="1 2" key="1">
    <citation type="journal article" date="2020" name="IScience">
        <title>Genome Sequencing of the Endangered Kingdonia uniflora (Circaeasteraceae, Ranunculales) Reveals Potential Mechanisms of Evolutionary Specialization.</title>
        <authorList>
            <person name="Sun Y."/>
            <person name="Deng T."/>
            <person name="Zhang A."/>
            <person name="Moore M.J."/>
            <person name="Landis J.B."/>
            <person name="Lin N."/>
            <person name="Zhang H."/>
            <person name="Zhang X."/>
            <person name="Huang J."/>
            <person name="Zhang X."/>
            <person name="Sun H."/>
            <person name="Wang H."/>
        </authorList>
    </citation>
    <scope>NUCLEOTIDE SEQUENCE [LARGE SCALE GENOMIC DNA]</scope>
    <source>
        <strain evidence="1">TB1705</strain>
        <tissue evidence="1">Leaf</tissue>
    </source>
</reference>
<evidence type="ECO:0000313" key="2">
    <source>
        <dbReference type="Proteomes" id="UP000541444"/>
    </source>
</evidence>
<gene>
    <name evidence="1" type="ORF">GIB67_006521</name>
</gene>
<protein>
    <submittedName>
        <fullName evidence="1">Uncharacterized protein</fullName>
    </submittedName>
</protein>
<sequence length="119" mass="13557">MVNNESIPERTKIIQVIRMKNDTLMLIKLKSKWDVISGSNGRFKAFASLGVHMDDGVAHRRGPSSFIIYGELHHRIGALVPNEDEEVSYAQLYIYNPGVALNTSHKRNSYLNRYVLKVI</sequence>
<organism evidence="1 2">
    <name type="scientific">Kingdonia uniflora</name>
    <dbReference type="NCBI Taxonomy" id="39325"/>
    <lineage>
        <taxon>Eukaryota</taxon>
        <taxon>Viridiplantae</taxon>
        <taxon>Streptophyta</taxon>
        <taxon>Embryophyta</taxon>
        <taxon>Tracheophyta</taxon>
        <taxon>Spermatophyta</taxon>
        <taxon>Magnoliopsida</taxon>
        <taxon>Ranunculales</taxon>
        <taxon>Circaeasteraceae</taxon>
        <taxon>Kingdonia</taxon>
    </lineage>
</organism>
<dbReference type="AlphaFoldDB" id="A0A7J7LEJ7"/>
<evidence type="ECO:0000313" key="1">
    <source>
        <dbReference type="EMBL" id="KAF6141076.1"/>
    </source>
</evidence>
<comment type="caution">
    <text evidence="1">The sequence shown here is derived from an EMBL/GenBank/DDBJ whole genome shotgun (WGS) entry which is preliminary data.</text>
</comment>
<name>A0A7J7LEJ7_9MAGN</name>
<dbReference type="Proteomes" id="UP000541444">
    <property type="component" value="Unassembled WGS sequence"/>
</dbReference>